<reference evidence="2" key="1">
    <citation type="journal article" date="2021" name="Proc. Natl. Acad. Sci. U.S.A.">
        <title>A Catalog of Tens of Thousands of Viruses from Human Metagenomes Reveals Hidden Associations with Chronic Diseases.</title>
        <authorList>
            <person name="Tisza M.J."/>
            <person name="Buck C.B."/>
        </authorList>
    </citation>
    <scope>NUCLEOTIDE SEQUENCE</scope>
    <source>
        <strain evidence="2">CtFBb37</strain>
    </source>
</reference>
<keyword evidence="1" id="KW-1133">Transmembrane helix</keyword>
<proteinExistence type="predicted"/>
<name>A0A8S5RS03_9CAUD</name>
<sequence>MMKIKTERAFKRAMRRMICRVANGKRPLPEKPTHTDLEVLAECVKRGYMSVCTVNEKGEIPRNMLGVPMVDYLSEPSVLLPGLTFLHPDRAEVRANIAIIVSTISLLSTLLPPLLRWLSTLKG</sequence>
<keyword evidence="1" id="KW-0472">Membrane</keyword>
<accession>A0A8S5RS03</accession>
<feature type="transmembrane region" description="Helical" evidence="1">
    <location>
        <begin position="95"/>
        <end position="115"/>
    </location>
</feature>
<evidence type="ECO:0000313" key="2">
    <source>
        <dbReference type="EMBL" id="DAE92288.1"/>
    </source>
</evidence>
<organism evidence="2">
    <name type="scientific">Siphoviridae sp. ctFBb37</name>
    <dbReference type="NCBI Taxonomy" id="2827565"/>
    <lineage>
        <taxon>Viruses</taxon>
        <taxon>Duplodnaviria</taxon>
        <taxon>Heunggongvirae</taxon>
        <taxon>Uroviricota</taxon>
        <taxon>Caudoviricetes</taxon>
    </lineage>
</organism>
<evidence type="ECO:0000256" key="1">
    <source>
        <dbReference type="SAM" id="Phobius"/>
    </source>
</evidence>
<protein>
    <submittedName>
        <fullName evidence="2">Uncharacterized protein</fullName>
    </submittedName>
</protein>
<dbReference type="EMBL" id="BK057796">
    <property type="protein sequence ID" value="DAE92288.1"/>
    <property type="molecule type" value="Genomic_DNA"/>
</dbReference>
<keyword evidence="1" id="KW-0812">Transmembrane</keyword>